<organism evidence="2 3">
    <name type="scientific">Arctia plantaginis</name>
    <name type="common">Wood tiger moth</name>
    <name type="synonym">Phalaena plantaginis</name>
    <dbReference type="NCBI Taxonomy" id="874455"/>
    <lineage>
        <taxon>Eukaryota</taxon>
        <taxon>Metazoa</taxon>
        <taxon>Ecdysozoa</taxon>
        <taxon>Arthropoda</taxon>
        <taxon>Hexapoda</taxon>
        <taxon>Insecta</taxon>
        <taxon>Pterygota</taxon>
        <taxon>Neoptera</taxon>
        <taxon>Endopterygota</taxon>
        <taxon>Lepidoptera</taxon>
        <taxon>Glossata</taxon>
        <taxon>Ditrysia</taxon>
        <taxon>Noctuoidea</taxon>
        <taxon>Erebidae</taxon>
        <taxon>Arctiinae</taxon>
        <taxon>Arctia</taxon>
    </lineage>
</organism>
<dbReference type="EMBL" id="CADEBD010000306">
    <property type="protein sequence ID" value="CAB3238199.1"/>
    <property type="molecule type" value="Genomic_DNA"/>
</dbReference>
<dbReference type="Proteomes" id="UP000494256">
    <property type="component" value="Unassembled WGS sequence"/>
</dbReference>
<dbReference type="AlphaFoldDB" id="A0A8S1A0V8"/>
<proteinExistence type="predicted"/>
<feature type="transmembrane region" description="Helical" evidence="1">
    <location>
        <begin position="32"/>
        <end position="53"/>
    </location>
</feature>
<name>A0A8S1A0V8_ARCPL</name>
<accession>A0A8S1A0V8</accession>
<reference evidence="2 3" key="1">
    <citation type="submission" date="2020-04" db="EMBL/GenBank/DDBJ databases">
        <authorList>
            <person name="Wallbank WR R."/>
            <person name="Pardo Diaz C."/>
            <person name="Kozak K."/>
            <person name="Martin S."/>
            <person name="Jiggins C."/>
            <person name="Moest M."/>
            <person name="Warren A I."/>
            <person name="Byers J.R.P. K."/>
            <person name="Montejo-Kovacevich G."/>
            <person name="Yen C E."/>
        </authorList>
    </citation>
    <scope>NUCLEOTIDE SEQUENCE [LARGE SCALE GENOMIC DNA]</scope>
</reference>
<evidence type="ECO:0000256" key="1">
    <source>
        <dbReference type="SAM" id="Phobius"/>
    </source>
</evidence>
<evidence type="ECO:0000313" key="3">
    <source>
        <dbReference type="Proteomes" id="UP000494256"/>
    </source>
</evidence>
<keyword evidence="1" id="KW-0472">Membrane</keyword>
<evidence type="ECO:0000313" key="2">
    <source>
        <dbReference type="EMBL" id="CAB3238199.1"/>
    </source>
</evidence>
<gene>
    <name evidence="2" type="ORF">APLA_LOCUS8077</name>
</gene>
<sequence length="90" mass="9822">MGKAYSKQEEIVIAQNGANSASNSSLEQRIELYGLVMASSLAIIFIVAVWIVFKRCHIGAKKWARKELISAVSLSQVDKAAQQPATVPYV</sequence>
<keyword evidence="1" id="KW-0812">Transmembrane</keyword>
<comment type="caution">
    <text evidence="2">The sequence shown here is derived from an EMBL/GenBank/DDBJ whole genome shotgun (WGS) entry which is preliminary data.</text>
</comment>
<keyword evidence="1" id="KW-1133">Transmembrane helix</keyword>
<protein>
    <submittedName>
        <fullName evidence="2">Uncharacterized protein</fullName>
    </submittedName>
</protein>